<dbReference type="AlphaFoldDB" id="A0AA88UP94"/>
<keyword evidence="3" id="KW-0520">NAD</keyword>
<organism evidence="6 7">
    <name type="scientific">Escallonia rubra</name>
    <dbReference type="NCBI Taxonomy" id="112253"/>
    <lineage>
        <taxon>Eukaryota</taxon>
        <taxon>Viridiplantae</taxon>
        <taxon>Streptophyta</taxon>
        <taxon>Embryophyta</taxon>
        <taxon>Tracheophyta</taxon>
        <taxon>Spermatophyta</taxon>
        <taxon>Magnoliopsida</taxon>
        <taxon>eudicotyledons</taxon>
        <taxon>Gunneridae</taxon>
        <taxon>Pentapetalae</taxon>
        <taxon>asterids</taxon>
        <taxon>campanulids</taxon>
        <taxon>Escalloniales</taxon>
        <taxon>Escalloniaceae</taxon>
        <taxon>Escallonia</taxon>
    </lineage>
</organism>
<name>A0AA88UP94_9ASTE</name>
<evidence type="ECO:0000313" key="7">
    <source>
        <dbReference type="Proteomes" id="UP001187471"/>
    </source>
</evidence>
<comment type="caution">
    <text evidence="6">The sequence shown here is derived from an EMBL/GenBank/DDBJ whole genome shotgun (WGS) entry which is preliminary data.</text>
</comment>
<dbReference type="PANTHER" id="PTHR32009:SF39">
    <property type="entry name" value="TIR DOMAIN-CONTAINING PROTEIN"/>
    <property type="match status" value="1"/>
</dbReference>
<protein>
    <recommendedName>
        <fullName evidence="1">ADP-ribosyl cyclase/cyclic ADP-ribose hydrolase</fullName>
        <ecNumber evidence="1">3.2.2.6</ecNumber>
    </recommendedName>
</protein>
<evidence type="ECO:0000256" key="3">
    <source>
        <dbReference type="ARBA" id="ARBA00023027"/>
    </source>
</evidence>
<dbReference type="SMART" id="SM00255">
    <property type="entry name" value="TIR"/>
    <property type="match status" value="1"/>
</dbReference>
<dbReference type="PANTHER" id="PTHR32009">
    <property type="entry name" value="TMV RESISTANCE PROTEIN N-LIKE"/>
    <property type="match status" value="1"/>
</dbReference>
<keyword evidence="7" id="KW-1185">Reference proteome</keyword>
<dbReference type="Pfam" id="PF01582">
    <property type="entry name" value="TIR"/>
    <property type="match status" value="1"/>
</dbReference>
<dbReference type="Gene3D" id="3.40.50.10140">
    <property type="entry name" value="Toll/interleukin-1 receptor homology (TIR) domain"/>
    <property type="match status" value="1"/>
</dbReference>
<dbReference type="EC" id="3.2.2.6" evidence="1"/>
<evidence type="ECO:0000259" key="5">
    <source>
        <dbReference type="PROSITE" id="PS50104"/>
    </source>
</evidence>
<dbReference type="GO" id="GO:0061809">
    <property type="term" value="F:NAD+ nucleosidase activity, cyclic ADP-ribose generating"/>
    <property type="evidence" value="ECO:0007669"/>
    <property type="project" value="UniProtKB-EC"/>
</dbReference>
<sequence length="330" mass="37023">MASGKHQAKISSRSKFVYDAFISFRGEDTRGNFTNYLREALVAAGFHPFRDDDGIQRGANISTELERAIKQSRSSIIVFSANYASSSWCLDELLKILEHKKTGRHAILPVFYHVDPSHVRKQRGSFAQALAGHDERFDEDKVGAWRTALTEVANVAGLTFPSQAYRYEKNFIDDIVRVTGENIGMQRKGKSEKKDTCFSYRASNIKGNFFSMDDSYEVERSEVDGLVVPLSTDHTPDKTDERQRIEDAEGYVTWADEWRVGGVQEISDVVDFIIIVSAGLWSAISSEEAVVAIRSIRGTEAACESLPKISNARKSSDNISCLVVRFADYY</sequence>
<reference evidence="6" key="1">
    <citation type="submission" date="2022-12" db="EMBL/GenBank/DDBJ databases">
        <title>Draft genome assemblies for two species of Escallonia (Escalloniales).</title>
        <authorList>
            <person name="Chanderbali A."/>
            <person name="Dervinis C."/>
            <person name="Anghel I."/>
            <person name="Soltis D."/>
            <person name="Soltis P."/>
            <person name="Zapata F."/>
        </authorList>
    </citation>
    <scope>NUCLEOTIDE SEQUENCE</scope>
    <source>
        <strain evidence="6">UCBG92.1500</strain>
        <tissue evidence="6">Leaf</tissue>
    </source>
</reference>
<dbReference type="SUPFAM" id="SSF52200">
    <property type="entry name" value="Toll/Interleukin receptor TIR domain"/>
    <property type="match status" value="1"/>
</dbReference>
<evidence type="ECO:0000256" key="2">
    <source>
        <dbReference type="ARBA" id="ARBA00022801"/>
    </source>
</evidence>
<dbReference type="InterPro" id="IPR036457">
    <property type="entry name" value="PPM-type-like_dom_sf"/>
</dbReference>
<evidence type="ECO:0000313" key="6">
    <source>
        <dbReference type="EMBL" id="KAK2992414.1"/>
    </source>
</evidence>
<dbReference type="Gene3D" id="3.60.40.10">
    <property type="entry name" value="PPM-type phosphatase domain"/>
    <property type="match status" value="2"/>
</dbReference>
<feature type="domain" description="TIR" evidence="5">
    <location>
        <begin position="16"/>
        <end position="183"/>
    </location>
</feature>
<keyword evidence="2" id="KW-0378">Hydrolase</keyword>
<dbReference type="InterPro" id="IPR035897">
    <property type="entry name" value="Toll_tir_struct_dom_sf"/>
</dbReference>
<dbReference type="Proteomes" id="UP001187471">
    <property type="component" value="Unassembled WGS sequence"/>
</dbReference>
<dbReference type="InterPro" id="IPR000157">
    <property type="entry name" value="TIR_dom"/>
</dbReference>
<comment type="catalytic activity">
    <reaction evidence="4">
        <text>NAD(+) + H2O = ADP-D-ribose + nicotinamide + H(+)</text>
        <dbReference type="Rhea" id="RHEA:16301"/>
        <dbReference type="ChEBI" id="CHEBI:15377"/>
        <dbReference type="ChEBI" id="CHEBI:15378"/>
        <dbReference type="ChEBI" id="CHEBI:17154"/>
        <dbReference type="ChEBI" id="CHEBI:57540"/>
        <dbReference type="ChEBI" id="CHEBI:57967"/>
        <dbReference type="EC" id="3.2.2.6"/>
    </reaction>
    <physiologicalReaction direction="left-to-right" evidence="4">
        <dbReference type="Rhea" id="RHEA:16302"/>
    </physiologicalReaction>
</comment>
<evidence type="ECO:0000256" key="4">
    <source>
        <dbReference type="ARBA" id="ARBA00047304"/>
    </source>
</evidence>
<dbReference type="Pfam" id="PF00481">
    <property type="entry name" value="PP2C"/>
    <property type="match status" value="1"/>
</dbReference>
<dbReference type="SUPFAM" id="SSF81606">
    <property type="entry name" value="PP2C-like"/>
    <property type="match status" value="1"/>
</dbReference>
<evidence type="ECO:0000256" key="1">
    <source>
        <dbReference type="ARBA" id="ARBA00011982"/>
    </source>
</evidence>
<dbReference type="PROSITE" id="PS50104">
    <property type="entry name" value="TIR"/>
    <property type="match status" value="1"/>
</dbReference>
<gene>
    <name evidence="6" type="ORF">RJ640_023858</name>
</gene>
<dbReference type="InterPro" id="IPR001932">
    <property type="entry name" value="PPM-type_phosphatase-like_dom"/>
</dbReference>
<dbReference type="FunFam" id="3.40.50.10140:FF:000007">
    <property type="entry name" value="Disease resistance protein (TIR-NBS-LRR class)"/>
    <property type="match status" value="1"/>
</dbReference>
<dbReference type="CDD" id="cd00143">
    <property type="entry name" value="PP2Cc"/>
    <property type="match status" value="1"/>
</dbReference>
<dbReference type="GO" id="GO:0007165">
    <property type="term" value="P:signal transduction"/>
    <property type="evidence" value="ECO:0007669"/>
    <property type="project" value="InterPro"/>
</dbReference>
<proteinExistence type="predicted"/>
<accession>A0AA88UP94</accession>
<dbReference type="EMBL" id="JAVXUO010000409">
    <property type="protein sequence ID" value="KAK2992414.1"/>
    <property type="molecule type" value="Genomic_DNA"/>
</dbReference>